<reference evidence="3" key="1">
    <citation type="submission" date="2009-12" db="EMBL/GenBank/DDBJ databases">
        <title>Complete sequence of Treponema azotonutricium strain ZAS-9.</title>
        <authorList>
            <person name="Tetu S.G."/>
            <person name="Matson E."/>
            <person name="Ren Q."/>
            <person name="Seshadri R."/>
            <person name="Elbourne L."/>
            <person name="Hassan K.A."/>
            <person name="Durkin A."/>
            <person name="Radune D."/>
            <person name="Mohamoud Y."/>
            <person name="Shay R."/>
            <person name="Jin S."/>
            <person name="Zhang X."/>
            <person name="Lucey K."/>
            <person name="Ballor N.R."/>
            <person name="Ottesen E."/>
            <person name="Rosenthal R."/>
            <person name="Allen A."/>
            <person name="Leadbetter J.R."/>
            <person name="Paulsen I.T."/>
        </authorList>
    </citation>
    <scope>NUCLEOTIDE SEQUENCE [LARGE SCALE GENOMIC DNA]</scope>
    <source>
        <strain evidence="3">ATCC BAA-888 / DSM 13862 / ZAS-9</strain>
    </source>
</reference>
<dbReference type="EMBL" id="CP001841">
    <property type="protein sequence ID" value="AEF81122.1"/>
    <property type="molecule type" value="Genomic_DNA"/>
</dbReference>
<gene>
    <name evidence="2" type="ordered locus">TREAZ_3451</name>
</gene>
<sequence>MTRDHFTATWAAPGEGEAGEAEENSNKLNSTMTGKIRFHNAKGRDVFEAGDILEF</sequence>
<keyword evidence="3" id="KW-1185">Reference proteome</keyword>
<evidence type="ECO:0000256" key="1">
    <source>
        <dbReference type="SAM" id="MobiDB-lite"/>
    </source>
</evidence>
<protein>
    <submittedName>
        <fullName evidence="2">Uncharacterized protein</fullName>
    </submittedName>
</protein>
<name>F5Y7R8_LEAAZ</name>
<reference evidence="2 3" key="2">
    <citation type="journal article" date="2011" name="ISME J.">
        <title>RNA-seq reveals cooperative metabolic interactions between two termite-gut spirochete species in co-culture.</title>
        <authorList>
            <person name="Rosenthal A.Z."/>
            <person name="Matson E.G."/>
            <person name="Eldar A."/>
            <person name="Leadbetter J.R."/>
        </authorList>
    </citation>
    <scope>NUCLEOTIDE SEQUENCE [LARGE SCALE GENOMIC DNA]</scope>
    <source>
        <strain evidence="3">ATCC BAA-888 / DSM 13862 / ZAS-9</strain>
    </source>
</reference>
<feature type="region of interest" description="Disordered" evidence="1">
    <location>
        <begin position="1"/>
        <end position="27"/>
    </location>
</feature>
<organism evidence="2 3">
    <name type="scientific">Leadbettera azotonutricia (strain ATCC BAA-888 / DSM 13862 / ZAS-9)</name>
    <name type="common">Treponema azotonutricium</name>
    <dbReference type="NCBI Taxonomy" id="545695"/>
    <lineage>
        <taxon>Bacteria</taxon>
        <taxon>Pseudomonadati</taxon>
        <taxon>Spirochaetota</taxon>
        <taxon>Spirochaetia</taxon>
        <taxon>Spirochaetales</taxon>
        <taxon>Breznakiellaceae</taxon>
        <taxon>Leadbettera</taxon>
    </lineage>
</organism>
<proteinExistence type="predicted"/>
<dbReference type="RefSeq" id="WP_015712122.1">
    <property type="nucleotide sequence ID" value="NC_015577.1"/>
</dbReference>
<evidence type="ECO:0000313" key="2">
    <source>
        <dbReference type="EMBL" id="AEF81122.1"/>
    </source>
</evidence>
<dbReference type="AlphaFoldDB" id="F5Y7R8"/>
<dbReference type="HOGENOM" id="CLU_3031099_0_0_12"/>
<dbReference type="InParanoid" id="F5Y7R8"/>
<accession>F5Y7R8</accession>
<dbReference type="Proteomes" id="UP000009222">
    <property type="component" value="Chromosome"/>
</dbReference>
<dbReference type="KEGG" id="taz:TREAZ_3451"/>
<evidence type="ECO:0000313" key="3">
    <source>
        <dbReference type="Proteomes" id="UP000009222"/>
    </source>
</evidence>